<dbReference type="EMBL" id="CAJVRM010000068">
    <property type="protein sequence ID" value="CAG8973332.1"/>
    <property type="molecule type" value="Genomic_DNA"/>
</dbReference>
<feature type="region of interest" description="Disordered" evidence="1">
    <location>
        <begin position="377"/>
        <end position="397"/>
    </location>
</feature>
<feature type="region of interest" description="Disordered" evidence="1">
    <location>
        <begin position="275"/>
        <end position="297"/>
    </location>
</feature>
<reference evidence="3" key="1">
    <citation type="submission" date="2021-07" db="EMBL/GenBank/DDBJ databases">
        <authorList>
            <person name="Durling M."/>
        </authorList>
    </citation>
    <scope>NUCLEOTIDE SEQUENCE</scope>
</reference>
<keyword evidence="2" id="KW-0472">Membrane</keyword>
<name>A0A9N9LIE0_9HELO</name>
<evidence type="ECO:0000256" key="1">
    <source>
        <dbReference type="SAM" id="MobiDB-lite"/>
    </source>
</evidence>
<sequence>MSFSYERRGRSSAATRRGTYSYWIPLAVTVTVATVGIVAWIWSERNDDDEDEEPRPEIGPDPYQENYGRNIERSFPTGPPSYRDGVRSGEVGFGTIEQRPDESQSYMARMSGALRRTPSPQQVFDGVSRTVVGGVAAAGAVVGSALSSIREEDKSAYRDHQTWSEEALLRRAGVDPAPAPGPIDMRSTEKLPEATPRSSPSTKRRTVAVVVSAEDAMADMEDDDGYHQHASILSHLPSNTDISAIRLFVLIYAPGLKEHPLDAAQKAQGSLSSSFSNIEHEQTQSPTTEAEKLPSTQSGSAHFNAVYTQALGLVEKETMVLPFTTPTGHVHILRHLGPEIVYLQESLAGKDGEIITHLQSWLRQDVILVVGAEGGHGGLADSESEAEQAPKKEHWWEKEERVGRGRGVVVVEGVRVGDDWARRIQNRE</sequence>
<keyword evidence="2" id="KW-1133">Transmembrane helix</keyword>
<evidence type="ECO:0000313" key="4">
    <source>
        <dbReference type="Proteomes" id="UP000701801"/>
    </source>
</evidence>
<comment type="caution">
    <text evidence="3">The sequence shown here is derived from an EMBL/GenBank/DDBJ whole genome shotgun (WGS) entry which is preliminary data.</text>
</comment>
<feature type="transmembrane region" description="Helical" evidence="2">
    <location>
        <begin position="20"/>
        <end position="42"/>
    </location>
</feature>
<keyword evidence="2" id="KW-0812">Transmembrane</keyword>
<dbReference type="OrthoDB" id="5327700at2759"/>
<proteinExistence type="predicted"/>
<accession>A0A9N9LIE0</accession>
<feature type="compositionally biased region" description="Basic and acidic residues" evidence="1">
    <location>
        <begin position="388"/>
        <end position="397"/>
    </location>
</feature>
<evidence type="ECO:0000256" key="2">
    <source>
        <dbReference type="SAM" id="Phobius"/>
    </source>
</evidence>
<feature type="region of interest" description="Disordered" evidence="1">
    <location>
        <begin position="46"/>
        <end position="84"/>
    </location>
</feature>
<evidence type="ECO:0008006" key="5">
    <source>
        <dbReference type="Google" id="ProtNLM"/>
    </source>
</evidence>
<gene>
    <name evidence="3" type="ORF">HYALB_00000095</name>
</gene>
<keyword evidence="4" id="KW-1185">Reference proteome</keyword>
<dbReference type="AlphaFoldDB" id="A0A9N9LIE0"/>
<organism evidence="3 4">
    <name type="scientific">Hymenoscyphus albidus</name>
    <dbReference type="NCBI Taxonomy" id="595503"/>
    <lineage>
        <taxon>Eukaryota</taxon>
        <taxon>Fungi</taxon>
        <taxon>Dikarya</taxon>
        <taxon>Ascomycota</taxon>
        <taxon>Pezizomycotina</taxon>
        <taxon>Leotiomycetes</taxon>
        <taxon>Helotiales</taxon>
        <taxon>Helotiaceae</taxon>
        <taxon>Hymenoscyphus</taxon>
    </lineage>
</organism>
<evidence type="ECO:0000313" key="3">
    <source>
        <dbReference type="EMBL" id="CAG8973332.1"/>
    </source>
</evidence>
<protein>
    <recommendedName>
        <fullName evidence="5">Peroxin 22-like protein</fullName>
    </recommendedName>
</protein>
<feature type="region of interest" description="Disordered" evidence="1">
    <location>
        <begin position="170"/>
        <end position="206"/>
    </location>
</feature>
<dbReference type="Proteomes" id="UP000701801">
    <property type="component" value="Unassembled WGS sequence"/>
</dbReference>